<comment type="similarity">
    <text evidence="2">Belongs to the autoinducer-2 exporter (AI-2E) (TC 2.A.86) family.</text>
</comment>
<feature type="transmembrane region" description="Helical" evidence="8">
    <location>
        <begin position="31"/>
        <end position="52"/>
    </location>
</feature>
<dbReference type="PANTHER" id="PTHR21716:SF53">
    <property type="entry name" value="PERMEASE PERM-RELATED"/>
    <property type="match status" value="1"/>
</dbReference>
<organism evidence="9 10">
    <name type="scientific">Acholeplasma oculi</name>
    <dbReference type="NCBI Taxonomy" id="35623"/>
    <lineage>
        <taxon>Bacteria</taxon>
        <taxon>Bacillati</taxon>
        <taxon>Mycoplasmatota</taxon>
        <taxon>Mollicutes</taxon>
        <taxon>Acholeplasmatales</taxon>
        <taxon>Acholeplasmataceae</taxon>
        <taxon>Acholeplasma</taxon>
    </lineage>
</organism>
<name>A0A061AAT1_9MOLU</name>
<dbReference type="RefSeq" id="WP_045749471.1">
    <property type="nucleotide sequence ID" value="NZ_FUZK01000001.1"/>
</dbReference>
<dbReference type="InterPro" id="IPR002549">
    <property type="entry name" value="AI-2E-like"/>
</dbReference>
<dbReference type="HOGENOM" id="CLU_768642_0_0_14"/>
<evidence type="ECO:0000256" key="7">
    <source>
        <dbReference type="ARBA" id="ARBA00023136"/>
    </source>
</evidence>
<feature type="transmembrane region" description="Helical" evidence="8">
    <location>
        <begin position="233"/>
        <end position="253"/>
    </location>
</feature>
<keyword evidence="7 8" id="KW-0472">Membrane</keyword>
<keyword evidence="6 8" id="KW-1133">Transmembrane helix</keyword>
<dbReference type="STRING" id="35623.Aocu_09320"/>
<dbReference type="GO" id="GO:0055085">
    <property type="term" value="P:transmembrane transport"/>
    <property type="evidence" value="ECO:0007669"/>
    <property type="project" value="TreeGrafter"/>
</dbReference>
<feature type="transmembrane region" description="Helical" evidence="8">
    <location>
        <begin position="311"/>
        <end position="336"/>
    </location>
</feature>
<feature type="transmembrane region" description="Helical" evidence="8">
    <location>
        <begin position="260"/>
        <end position="286"/>
    </location>
</feature>
<evidence type="ECO:0000313" key="9">
    <source>
        <dbReference type="EMBL" id="CDR31005.1"/>
    </source>
</evidence>
<proteinExistence type="inferred from homology"/>
<dbReference type="Pfam" id="PF01594">
    <property type="entry name" value="AI-2E_transport"/>
    <property type="match status" value="1"/>
</dbReference>
<dbReference type="KEGG" id="aoc:Aocu_09320"/>
<dbReference type="PANTHER" id="PTHR21716">
    <property type="entry name" value="TRANSMEMBRANE PROTEIN"/>
    <property type="match status" value="1"/>
</dbReference>
<evidence type="ECO:0000256" key="2">
    <source>
        <dbReference type="ARBA" id="ARBA00009773"/>
    </source>
</evidence>
<feature type="transmembrane region" description="Helical" evidence="8">
    <location>
        <begin position="150"/>
        <end position="171"/>
    </location>
</feature>
<gene>
    <name evidence="9" type="ORF">Aocu_09320</name>
</gene>
<keyword evidence="4" id="KW-1003">Cell membrane</keyword>
<keyword evidence="3" id="KW-0813">Transport</keyword>
<dbReference type="PATRIC" id="fig|35623.3.peg.931"/>
<dbReference type="FunCoup" id="A0A061AAT1">
    <property type="interactions" value="257"/>
</dbReference>
<accession>A0A061AAT1</accession>
<dbReference type="EMBL" id="LK028559">
    <property type="protein sequence ID" value="CDR31005.1"/>
    <property type="molecule type" value="Genomic_DNA"/>
</dbReference>
<feature type="transmembrane region" description="Helical" evidence="8">
    <location>
        <begin position="204"/>
        <end position="227"/>
    </location>
</feature>
<sequence length="358" mass="39682">MKHLNSKLLNIVLLILILIGLFFIWPYVSGIALVAFNALLPLIIAFTIAYILNPLINLLEKFKIPRWLGIVIVYASTVLFTIYLIWGVLKPAVDSIGNLSVGIQNILIEIGEILQVDTTNVASYVTSIVDDIVLQVTNFFTATGGTVDTVWNVIVGGAVVIVVGIIFLFNFPKMRENIKEYLSITVKPKTFNYIKTIDNELTNYLWAEVIIAGIQALEYGGLMLILALFFNEFFIFVPLVAVVAAVLSLIPYFGGYFSILFTAIIVMTVPNAAYGMIGIGVFTLIFPQLDAYVINPKIYQTQLKLNPISTIAFVLLGQAFFGIIGAILSVPIQVIVEVTLKYYKENIKKGIKKINENL</sequence>
<dbReference type="InParanoid" id="A0A061AAT1"/>
<keyword evidence="10" id="KW-1185">Reference proteome</keyword>
<protein>
    <recommendedName>
        <fullName evidence="11">AI-2E family transporter</fullName>
    </recommendedName>
</protein>
<evidence type="ECO:0000256" key="8">
    <source>
        <dbReference type="SAM" id="Phobius"/>
    </source>
</evidence>
<comment type="subcellular location">
    <subcellularLocation>
        <location evidence="1">Cell membrane</location>
        <topology evidence="1">Multi-pass membrane protein</topology>
    </subcellularLocation>
</comment>
<dbReference type="AlphaFoldDB" id="A0A061AAT1"/>
<evidence type="ECO:0000256" key="3">
    <source>
        <dbReference type="ARBA" id="ARBA00022448"/>
    </source>
</evidence>
<reference evidence="10" key="1">
    <citation type="submission" date="2014-05" db="EMBL/GenBank/DDBJ databases">
        <authorList>
            <person name="Kube M."/>
        </authorList>
    </citation>
    <scope>NUCLEOTIDE SEQUENCE [LARGE SCALE GENOMIC DNA]</scope>
</reference>
<keyword evidence="5 8" id="KW-0812">Transmembrane</keyword>
<evidence type="ECO:0000256" key="6">
    <source>
        <dbReference type="ARBA" id="ARBA00022989"/>
    </source>
</evidence>
<evidence type="ECO:0000256" key="4">
    <source>
        <dbReference type="ARBA" id="ARBA00022475"/>
    </source>
</evidence>
<dbReference type="GO" id="GO:0005886">
    <property type="term" value="C:plasma membrane"/>
    <property type="evidence" value="ECO:0007669"/>
    <property type="project" value="UniProtKB-SubCell"/>
</dbReference>
<evidence type="ECO:0000256" key="1">
    <source>
        <dbReference type="ARBA" id="ARBA00004651"/>
    </source>
</evidence>
<evidence type="ECO:0008006" key="11">
    <source>
        <dbReference type="Google" id="ProtNLM"/>
    </source>
</evidence>
<evidence type="ECO:0000313" key="10">
    <source>
        <dbReference type="Proteomes" id="UP000032434"/>
    </source>
</evidence>
<evidence type="ECO:0000256" key="5">
    <source>
        <dbReference type="ARBA" id="ARBA00022692"/>
    </source>
</evidence>
<dbReference type="Proteomes" id="UP000032434">
    <property type="component" value="Chromosome 1"/>
</dbReference>
<feature type="transmembrane region" description="Helical" evidence="8">
    <location>
        <begin position="7"/>
        <end position="25"/>
    </location>
</feature>
<feature type="transmembrane region" description="Helical" evidence="8">
    <location>
        <begin position="64"/>
        <end position="86"/>
    </location>
</feature>